<proteinExistence type="predicted"/>
<accession>A0AA36F3C8</accession>
<reference evidence="1" key="1">
    <citation type="submission" date="2023-08" db="EMBL/GenBank/DDBJ databases">
        <authorList>
            <person name="Alioto T."/>
            <person name="Alioto T."/>
            <person name="Gomez Garrido J."/>
        </authorList>
    </citation>
    <scope>NUCLEOTIDE SEQUENCE</scope>
</reference>
<organism evidence="1 2">
    <name type="scientific">Octopus vulgaris</name>
    <name type="common">Common octopus</name>
    <dbReference type="NCBI Taxonomy" id="6645"/>
    <lineage>
        <taxon>Eukaryota</taxon>
        <taxon>Metazoa</taxon>
        <taxon>Spiralia</taxon>
        <taxon>Lophotrochozoa</taxon>
        <taxon>Mollusca</taxon>
        <taxon>Cephalopoda</taxon>
        <taxon>Coleoidea</taxon>
        <taxon>Octopodiformes</taxon>
        <taxon>Octopoda</taxon>
        <taxon>Incirrata</taxon>
        <taxon>Octopodidae</taxon>
        <taxon>Octopus</taxon>
    </lineage>
</organism>
<name>A0AA36F3C8_OCTVU</name>
<sequence>MTMIISQEDLFAMLCSIRNIMPYIIKQMVHGTGKRCLIWRNKEHHECLWYSDSTNSSVVTEKNIIGCSPLTSYARKDNINSSKRDYRSPAAISP</sequence>
<keyword evidence="2" id="KW-1185">Reference proteome</keyword>
<dbReference type="EMBL" id="OX597818">
    <property type="protein sequence ID" value="CAI9722977.1"/>
    <property type="molecule type" value="Genomic_DNA"/>
</dbReference>
<evidence type="ECO:0000313" key="2">
    <source>
        <dbReference type="Proteomes" id="UP001162480"/>
    </source>
</evidence>
<protein>
    <submittedName>
        <fullName evidence="1">Uncharacterized protein</fullName>
    </submittedName>
</protein>
<dbReference type="AlphaFoldDB" id="A0AA36F3C8"/>
<gene>
    <name evidence="1" type="ORF">OCTVUL_1B001495</name>
</gene>
<evidence type="ECO:0000313" key="1">
    <source>
        <dbReference type="EMBL" id="CAI9722977.1"/>
    </source>
</evidence>
<dbReference type="Proteomes" id="UP001162480">
    <property type="component" value="Chromosome 5"/>
</dbReference>